<keyword evidence="2" id="KW-1185">Reference proteome</keyword>
<evidence type="ECO:0000313" key="1">
    <source>
        <dbReference type="EMBL" id="GGZ63803.1"/>
    </source>
</evidence>
<dbReference type="AlphaFoldDB" id="A0A918QQM4"/>
<organism evidence="1 2">
    <name type="scientific">Streptomyces inusitatus</name>
    <dbReference type="NCBI Taxonomy" id="68221"/>
    <lineage>
        <taxon>Bacteria</taxon>
        <taxon>Bacillati</taxon>
        <taxon>Actinomycetota</taxon>
        <taxon>Actinomycetes</taxon>
        <taxon>Kitasatosporales</taxon>
        <taxon>Streptomycetaceae</taxon>
        <taxon>Streptomyces</taxon>
    </lineage>
</organism>
<dbReference type="Proteomes" id="UP000630936">
    <property type="component" value="Unassembled WGS sequence"/>
</dbReference>
<proteinExistence type="predicted"/>
<reference evidence="1" key="2">
    <citation type="submission" date="2020-09" db="EMBL/GenBank/DDBJ databases">
        <authorList>
            <person name="Sun Q."/>
            <person name="Ohkuma M."/>
        </authorList>
    </citation>
    <scope>NUCLEOTIDE SEQUENCE</scope>
    <source>
        <strain evidence="1">JCM 4988</strain>
    </source>
</reference>
<sequence length="79" mass="8522">MTARAALSTARRSARSWYSSTPMYTASGAATPATSMPMPTLFVILGLRFRMSFSPLSRPPKAYVRVAVPDQCDTPVIPG</sequence>
<gene>
    <name evidence="1" type="ORF">GCM10010387_66460</name>
</gene>
<dbReference type="EMBL" id="BMWG01000039">
    <property type="protein sequence ID" value="GGZ63803.1"/>
    <property type="molecule type" value="Genomic_DNA"/>
</dbReference>
<comment type="caution">
    <text evidence="1">The sequence shown here is derived from an EMBL/GenBank/DDBJ whole genome shotgun (WGS) entry which is preliminary data.</text>
</comment>
<accession>A0A918QQM4</accession>
<name>A0A918QQM4_9ACTN</name>
<protein>
    <submittedName>
        <fullName evidence="1">Uncharacterized protein</fullName>
    </submittedName>
</protein>
<reference evidence="1" key="1">
    <citation type="journal article" date="2014" name="Int. J. Syst. Evol. Microbiol.">
        <title>Complete genome sequence of Corynebacterium casei LMG S-19264T (=DSM 44701T), isolated from a smear-ripened cheese.</title>
        <authorList>
            <consortium name="US DOE Joint Genome Institute (JGI-PGF)"/>
            <person name="Walter F."/>
            <person name="Albersmeier A."/>
            <person name="Kalinowski J."/>
            <person name="Ruckert C."/>
        </authorList>
    </citation>
    <scope>NUCLEOTIDE SEQUENCE</scope>
    <source>
        <strain evidence="1">JCM 4988</strain>
    </source>
</reference>
<evidence type="ECO:0000313" key="2">
    <source>
        <dbReference type="Proteomes" id="UP000630936"/>
    </source>
</evidence>